<dbReference type="InterPro" id="IPR051559">
    <property type="entry name" value="HIF_prolyl_hydroxylases"/>
</dbReference>
<gene>
    <name evidence="8" type="ORF">GKE73_11910</name>
</gene>
<comment type="cofactor">
    <cofactor evidence="1">
        <name>L-ascorbate</name>
        <dbReference type="ChEBI" id="CHEBI:38290"/>
    </cofactor>
</comment>
<evidence type="ECO:0000313" key="9">
    <source>
        <dbReference type="Proteomes" id="UP000446658"/>
    </source>
</evidence>
<reference evidence="8 9" key="1">
    <citation type="submission" date="2019-11" db="EMBL/GenBank/DDBJ databases">
        <title>Draft genome sequence of Paludibacterium sp. dN18-1.</title>
        <authorList>
            <person name="Im W.-T."/>
        </authorList>
    </citation>
    <scope>NUCLEOTIDE SEQUENCE [LARGE SCALE GENOMIC DNA]</scope>
    <source>
        <strain evidence="9">dN 18-1</strain>
    </source>
</reference>
<dbReference type="SMART" id="SM00702">
    <property type="entry name" value="P4Hc"/>
    <property type="match status" value="1"/>
</dbReference>
<dbReference type="Pfam" id="PF13640">
    <property type="entry name" value="2OG-FeII_Oxy_3"/>
    <property type="match status" value="1"/>
</dbReference>
<dbReference type="SUPFAM" id="SSF51197">
    <property type="entry name" value="Clavaminate synthase-like"/>
    <property type="match status" value="1"/>
</dbReference>
<protein>
    <submittedName>
        <fullName evidence="8">2OG-Fe(II) oxygenase</fullName>
    </submittedName>
</protein>
<dbReference type="RefSeq" id="WP_230370499.1">
    <property type="nucleotide sequence ID" value="NZ_WLYX01000001.1"/>
</dbReference>
<evidence type="ECO:0000256" key="3">
    <source>
        <dbReference type="ARBA" id="ARBA00022896"/>
    </source>
</evidence>
<dbReference type="GO" id="GO:0071456">
    <property type="term" value="P:cellular response to hypoxia"/>
    <property type="evidence" value="ECO:0007669"/>
    <property type="project" value="TreeGrafter"/>
</dbReference>
<evidence type="ECO:0000256" key="4">
    <source>
        <dbReference type="ARBA" id="ARBA00022964"/>
    </source>
</evidence>
<dbReference type="PANTHER" id="PTHR12907">
    <property type="entry name" value="EGL NINE HOMOLOG-RELATED"/>
    <property type="match status" value="1"/>
</dbReference>
<organism evidence="8 9">
    <name type="scientific">Paludibacterium denitrificans</name>
    <dbReference type="NCBI Taxonomy" id="2675226"/>
    <lineage>
        <taxon>Bacteria</taxon>
        <taxon>Pseudomonadati</taxon>
        <taxon>Pseudomonadota</taxon>
        <taxon>Betaproteobacteria</taxon>
        <taxon>Neisseriales</taxon>
        <taxon>Chromobacteriaceae</taxon>
        <taxon>Paludibacterium</taxon>
    </lineage>
</organism>
<evidence type="ECO:0000256" key="6">
    <source>
        <dbReference type="ARBA" id="ARBA00023004"/>
    </source>
</evidence>
<evidence type="ECO:0000256" key="5">
    <source>
        <dbReference type="ARBA" id="ARBA00023002"/>
    </source>
</evidence>
<proteinExistence type="predicted"/>
<keyword evidence="5" id="KW-0560">Oxidoreductase</keyword>
<keyword evidence="6" id="KW-0408">Iron</keyword>
<keyword evidence="3" id="KW-0847">Vitamin C</keyword>
<dbReference type="GO" id="GO:0008198">
    <property type="term" value="F:ferrous iron binding"/>
    <property type="evidence" value="ECO:0007669"/>
    <property type="project" value="TreeGrafter"/>
</dbReference>
<dbReference type="PANTHER" id="PTHR12907:SF26">
    <property type="entry name" value="HIF PROLYL HYDROXYLASE, ISOFORM C"/>
    <property type="match status" value="1"/>
</dbReference>
<accession>A0A844GG83</accession>
<dbReference type="InterPro" id="IPR044862">
    <property type="entry name" value="Pro_4_hyd_alph_FE2OG_OXY"/>
</dbReference>
<dbReference type="AlphaFoldDB" id="A0A844GG83"/>
<sequence length="218" mass="24900">MTEQLLSASVASPPPVLDSIINTLAEQGWVIDRSLFTPQDIALLRDECVQHWRQGEFHEAAIGQASEQRRLSEIRSDSVLWLDEDNAPPAVAAYFAKLEQIRQAVNQSLFMGLVELESHFAVFPTGAFYKNHLDRFRHDDARTLSAVLYLNQDWPDDAGGEMRLYLDPECQHHLDVAPEAGTLVLFLSDRFWHEVLPARQPRLSITGWFRRHTGNVPW</sequence>
<evidence type="ECO:0000259" key="7">
    <source>
        <dbReference type="PROSITE" id="PS51471"/>
    </source>
</evidence>
<name>A0A844GG83_9NEIS</name>
<dbReference type="GO" id="GO:0031543">
    <property type="term" value="F:peptidyl-proline dioxygenase activity"/>
    <property type="evidence" value="ECO:0007669"/>
    <property type="project" value="TreeGrafter"/>
</dbReference>
<keyword evidence="9" id="KW-1185">Reference proteome</keyword>
<dbReference type="GO" id="GO:0031418">
    <property type="term" value="F:L-ascorbic acid binding"/>
    <property type="evidence" value="ECO:0007669"/>
    <property type="project" value="UniProtKB-KW"/>
</dbReference>
<feature type="domain" description="Fe2OG dioxygenase" evidence="7">
    <location>
        <begin position="97"/>
        <end position="211"/>
    </location>
</feature>
<dbReference type="Gene3D" id="2.60.120.620">
    <property type="entry name" value="q2cbj1_9rhob like domain"/>
    <property type="match status" value="1"/>
</dbReference>
<keyword evidence="4" id="KW-0223">Dioxygenase</keyword>
<dbReference type="Proteomes" id="UP000446658">
    <property type="component" value="Unassembled WGS sequence"/>
</dbReference>
<evidence type="ECO:0000256" key="2">
    <source>
        <dbReference type="ARBA" id="ARBA00022723"/>
    </source>
</evidence>
<dbReference type="EMBL" id="WLYX01000001">
    <property type="protein sequence ID" value="MTD33515.1"/>
    <property type="molecule type" value="Genomic_DNA"/>
</dbReference>
<comment type="caution">
    <text evidence="8">The sequence shown here is derived from an EMBL/GenBank/DDBJ whole genome shotgun (WGS) entry which is preliminary data.</text>
</comment>
<evidence type="ECO:0000256" key="1">
    <source>
        <dbReference type="ARBA" id="ARBA00001961"/>
    </source>
</evidence>
<evidence type="ECO:0000313" key="8">
    <source>
        <dbReference type="EMBL" id="MTD33515.1"/>
    </source>
</evidence>
<dbReference type="InterPro" id="IPR006620">
    <property type="entry name" value="Pro_4_hyd_alph"/>
</dbReference>
<keyword evidence="2" id="KW-0479">Metal-binding</keyword>
<dbReference type="PROSITE" id="PS51471">
    <property type="entry name" value="FE2OG_OXY"/>
    <property type="match status" value="1"/>
</dbReference>
<dbReference type="InterPro" id="IPR005123">
    <property type="entry name" value="Oxoglu/Fe-dep_dioxygenase_dom"/>
</dbReference>